<evidence type="ECO:0000313" key="1">
    <source>
        <dbReference type="EMBL" id="VDI83140.1"/>
    </source>
</evidence>
<dbReference type="OrthoDB" id="10306239at2759"/>
<protein>
    <recommendedName>
        <fullName evidence="3">DZIP3-like HEPN domain-containing protein</fullName>
    </recommendedName>
</protein>
<proteinExistence type="predicted"/>
<keyword evidence="2" id="KW-1185">Reference proteome</keyword>
<reference evidence="1" key="1">
    <citation type="submission" date="2018-11" db="EMBL/GenBank/DDBJ databases">
        <authorList>
            <person name="Alioto T."/>
            <person name="Alioto T."/>
        </authorList>
    </citation>
    <scope>NUCLEOTIDE SEQUENCE</scope>
</reference>
<name>A0A8B6HPD1_MYTGA</name>
<dbReference type="AlphaFoldDB" id="A0A8B6HPD1"/>
<comment type="caution">
    <text evidence="1">The sequence shown here is derived from an EMBL/GenBank/DDBJ whole genome shotgun (WGS) entry which is preliminary data.</text>
</comment>
<gene>
    <name evidence="1" type="ORF">MGAL_10B012409</name>
</gene>
<accession>A0A8B6HPD1</accession>
<dbReference type="Proteomes" id="UP000596742">
    <property type="component" value="Unassembled WGS sequence"/>
</dbReference>
<organism evidence="1 2">
    <name type="scientific">Mytilus galloprovincialis</name>
    <name type="common">Mediterranean mussel</name>
    <dbReference type="NCBI Taxonomy" id="29158"/>
    <lineage>
        <taxon>Eukaryota</taxon>
        <taxon>Metazoa</taxon>
        <taxon>Spiralia</taxon>
        <taxon>Lophotrochozoa</taxon>
        <taxon>Mollusca</taxon>
        <taxon>Bivalvia</taxon>
        <taxon>Autobranchia</taxon>
        <taxon>Pteriomorphia</taxon>
        <taxon>Mytilida</taxon>
        <taxon>Mytiloidea</taxon>
        <taxon>Mytilidae</taxon>
        <taxon>Mytilinae</taxon>
        <taxon>Mytilus</taxon>
    </lineage>
</organism>
<dbReference type="EMBL" id="UYJE01010432">
    <property type="protein sequence ID" value="VDI83140.1"/>
    <property type="molecule type" value="Genomic_DNA"/>
</dbReference>
<evidence type="ECO:0000313" key="2">
    <source>
        <dbReference type="Proteomes" id="UP000596742"/>
    </source>
</evidence>
<evidence type="ECO:0008006" key="3">
    <source>
        <dbReference type="Google" id="ProtNLM"/>
    </source>
</evidence>
<sequence>MLTDTEYYERLRLLLERVVLPFCKRLLNNYLQSQYLTLFTFLDRNKHRIMHCFRHDAYCCFQNKYKCVLNETQTLSERAWGRIFMEVKTKKCIKDGCICHVLTKSRRMPKFDVEILTFLIREFNIIEYKKFPALKELEKFSEYIHELENTRVKKDEYLKNWNTVTNSLLVLGLESTAIDEVKRTIPSPIPVKQVGIHHILR</sequence>